<gene>
    <name evidence="1" type="ORF">I7I53_09307</name>
</gene>
<sequence length="89" mass="10200">MTRNIRIGYTLKPPCRTGNDLEVNLNTRNQISPTLYNVYTQCIVHIPSRCARAREVLIASYCRENGYSRSSSVFLDPPYHSPLLLLFLP</sequence>
<evidence type="ECO:0000313" key="2">
    <source>
        <dbReference type="Proteomes" id="UP000663419"/>
    </source>
</evidence>
<dbReference type="Proteomes" id="UP000663419">
    <property type="component" value="Chromosome 1"/>
</dbReference>
<dbReference type="AlphaFoldDB" id="A0A8A1L8Q9"/>
<name>A0A8A1L8Q9_AJEC8</name>
<dbReference type="VEuPathDB" id="FungiDB:I7I53_09307"/>
<dbReference type="EMBL" id="CP069102">
    <property type="protein sequence ID" value="QSS49053.1"/>
    <property type="molecule type" value="Genomic_DNA"/>
</dbReference>
<protein>
    <submittedName>
        <fullName evidence="1">Uncharacterized protein</fullName>
    </submittedName>
</protein>
<organism evidence="1 2">
    <name type="scientific">Ajellomyces capsulatus (strain H88)</name>
    <name type="common">Darling's disease fungus</name>
    <name type="synonym">Histoplasma capsulatum</name>
    <dbReference type="NCBI Taxonomy" id="544711"/>
    <lineage>
        <taxon>Eukaryota</taxon>
        <taxon>Fungi</taxon>
        <taxon>Dikarya</taxon>
        <taxon>Ascomycota</taxon>
        <taxon>Pezizomycotina</taxon>
        <taxon>Eurotiomycetes</taxon>
        <taxon>Eurotiomycetidae</taxon>
        <taxon>Onygenales</taxon>
        <taxon>Ajellomycetaceae</taxon>
        <taxon>Histoplasma</taxon>
    </lineage>
</organism>
<evidence type="ECO:0000313" key="1">
    <source>
        <dbReference type="EMBL" id="QSS49053.1"/>
    </source>
</evidence>
<accession>A0A8A1L8Q9</accession>
<reference evidence="1" key="1">
    <citation type="submission" date="2021-01" db="EMBL/GenBank/DDBJ databases">
        <title>Chromosome-level genome assembly of a human fungal pathogen reveals clustering of transcriptionally co-regulated genes.</title>
        <authorList>
            <person name="Voorhies M."/>
            <person name="Cohen S."/>
            <person name="Shea T.P."/>
            <person name="Petrus S."/>
            <person name="Munoz J.F."/>
            <person name="Poplawski S."/>
            <person name="Goldman W.E."/>
            <person name="Michael T."/>
            <person name="Cuomo C.A."/>
            <person name="Sil A."/>
            <person name="Beyhan S."/>
        </authorList>
    </citation>
    <scope>NUCLEOTIDE SEQUENCE</scope>
    <source>
        <strain evidence="1">H88</strain>
    </source>
</reference>
<proteinExistence type="predicted"/>